<dbReference type="EMBL" id="KV427648">
    <property type="protein sequence ID" value="KZT02978.1"/>
    <property type="molecule type" value="Genomic_DNA"/>
</dbReference>
<keyword evidence="3" id="KW-1185">Reference proteome</keyword>
<dbReference type="Proteomes" id="UP000076871">
    <property type="component" value="Unassembled WGS sequence"/>
</dbReference>
<feature type="region of interest" description="Disordered" evidence="1">
    <location>
        <begin position="1"/>
        <end position="36"/>
    </location>
</feature>
<gene>
    <name evidence="2" type="ORF">LAESUDRAFT_387276</name>
</gene>
<dbReference type="InParanoid" id="A0A165CKI1"/>
<organism evidence="2 3">
    <name type="scientific">Laetiporus sulphureus 93-53</name>
    <dbReference type="NCBI Taxonomy" id="1314785"/>
    <lineage>
        <taxon>Eukaryota</taxon>
        <taxon>Fungi</taxon>
        <taxon>Dikarya</taxon>
        <taxon>Basidiomycota</taxon>
        <taxon>Agaricomycotina</taxon>
        <taxon>Agaricomycetes</taxon>
        <taxon>Polyporales</taxon>
        <taxon>Laetiporus</taxon>
    </lineage>
</organism>
<accession>A0A165CKI1</accession>
<feature type="region of interest" description="Disordered" evidence="1">
    <location>
        <begin position="328"/>
        <end position="349"/>
    </location>
</feature>
<dbReference type="AlphaFoldDB" id="A0A165CKI1"/>
<name>A0A165CKI1_9APHY</name>
<proteinExistence type="predicted"/>
<feature type="compositionally biased region" description="Low complexity" evidence="1">
    <location>
        <begin position="70"/>
        <end position="120"/>
    </location>
</feature>
<evidence type="ECO:0000256" key="1">
    <source>
        <dbReference type="SAM" id="MobiDB-lite"/>
    </source>
</evidence>
<reference evidence="2 3" key="1">
    <citation type="journal article" date="2016" name="Mol. Biol. Evol.">
        <title>Comparative Genomics of Early-Diverging Mushroom-Forming Fungi Provides Insights into the Origins of Lignocellulose Decay Capabilities.</title>
        <authorList>
            <person name="Nagy L.G."/>
            <person name="Riley R."/>
            <person name="Tritt A."/>
            <person name="Adam C."/>
            <person name="Daum C."/>
            <person name="Floudas D."/>
            <person name="Sun H."/>
            <person name="Yadav J.S."/>
            <person name="Pangilinan J."/>
            <person name="Larsson K.H."/>
            <person name="Matsuura K."/>
            <person name="Barry K."/>
            <person name="Labutti K."/>
            <person name="Kuo R."/>
            <person name="Ohm R.A."/>
            <person name="Bhattacharya S.S."/>
            <person name="Shirouzu T."/>
            <person name="Yoshinaga Y."/>
            <person name="Martin F.M."/>
            <person name="Grigoriev I.V."/>
            <person name="Hibbett D.S."/>
        </authorList>
    </citation>
    <scope>NUCLEOTIDE SEQUENCE [LARGE SCALE GENOMIC DNA]</scope>
    <source>
        <strain evidence="2 3">93-53</strain>
    </source>
</reference>
<dbReference type="OrthoDB" id="3270670at2759"/>
<dbReference type="RefSeq" id="XP_040760718.1">
    <property type="nucleotide sequence ID" value="XM_040902277.1"/>
</dbReference>
<feature type="compositionally biased region" description="Low complexity" evidence="1">
    <location>
        <begin position="328"/>
        <end position="339"/>
    </location>
</feature>
<sequence length="349" mass="37224">MALAHYPPSDRQLASIGSYPSSSYPDPSPMYSLSQFMGSSQVDQPYVSSVSSYLSESRSQWQPGLSTAYPSLSMSGVSPYSSPSSSQLSYPPEYPESAQRSALSDALRPSSSSRSYTSALGPPSPRDTPTLQRASWSSALYVVDSAEPEPALAPSPVPEPLSPASQVKEEDFEGSFIFELAASDALHGGLESMPEVPLRATHAPKAMRKMMGSFRLDPFAMHNGIRSAAVAAAPVGIEVGPLREEPVMFEFQVHLDYPLVPPSPRWSPARSASPLLYPLEDEPEEKWVASMGSYSPFEAGAVPGAGFAPLMTPAQSLNWSMSYQQEASDALSASPASSSGYPVQPLSST</sequence>
<feature type="region of interest" description="Disordered" evidence="1">
    <location>
        <begin position="62"/>
        <end position="131"/>
    </location>
</feature>
<evidence type="ECO:0000313" key="3">
    <source>
        <dbReference type="Proteomes" id="UP000076871"/>
    </source>
</evidence>
<dbReference type="GeneID" id="63819308"/>
<dbReference type="STRING" id="1314785.A0A165CKI1"/>
<protein>
    <submittedName>
        <fullName evidence="2">Uncharacterized protein</fullName>
    </submittedName>
</protein>
<feature type="compositionally biased region" description="Low complexity" evidence="1">
    <location>
        <begin position="15"/>
        <end position="34"/>
    </location>
</feature>
<evidence type="ECO:0000313" key="2">
    <source>
        <dbReference type="EMBL" id="KZT02978.1"/>
    </source>
</evidence>